<sequence length="314" mass="35141">MAMKFGRAWCKEVDDALTPYRAREMYTDEDSEYYGRELTFQCEDKDCRVRLTPVGIYMTRKSKRALHFRTKDEHNPDCDFLQSGSGGAKVRRPSDGEDDYKPTDFPTEFVLNPPKRNRTGGGTNGGGGEGGDGGTSGGTGTDGHGGGGGRKTSTKTRYLDEVVDCFLSGDEDSKARQFTIDGKTKAFSRFFKKIQYFGDETGLIYYGAVAELKVYKGKGVGLRFVEPVWVERKPCRIWAYVPQERIDESRRKKAFLAEMSELEKAIAAGEEVLAFFVGAYPERTTVERPGEKSFDRYRAELASVDHLSLTFAKS</sequence>
<protein>
    <submittedName>
        <fullName evidence="2">Uncharacterized protein</fullName>
    </submittedName>
</protein>
<feature type="compositionally biased region" description="Gly residues" evidence="1">
    <location>
        <begin position="119"/>
        <end position="150"/>
    </location>
</feature>
<dbReference type="OrthoDB" id="6199459at2"/>
<dbReference type="Proteomes" id="UP000463700">
    <property type="component" value="Unassembled WGS sequence"/>
</dbReference>
<evidence type="ECO:0000313" key="2">
    <source>
        <dbReference type="EMBL" id="KAE8756083.1"/>
    </source>
</evidence>
<accession>A0A6N6W6N8</accession>
<name>A0A6N6W6N8_9BURK</name>
<comment type="caution">
    <text evidence="2">The sequence shown here is derived from an EMBL/GenBank/DDBJ whole genome shotgun (WGS) entry which is preliminary data.</text>
</comment>
<reference evidence="2 3" key="1">
    <citation type="journal article" date="2020" name="Int. J. Syst. Evol. Microbiol.">
        <title>Paraburkholderia madseniana sp. nov., a phenolic acid-degrading bacterium isolated from acidic forest soil.</title>
        <authorList>
            <person name="Wilhelm R.C."/>
            <person name="Murphy S.J.L."/>
            <person name="Feriancek N.M."/>
            <person name="Karasz D.C."/>
            <person name="DeRito C.M."/>
            <person name="Newman J.D."/>
            <person name="Buckley D.H."/>
        </authorList>
    </citation>
    <scope>NUCLEOTIDE SEQUENCE [LARGE SCALE GENOMIC DNA]</scope>
    <source>
        <strain evidence="2 3">RP11</strain>
    </source>
</reference>
<feature type="compositionally biased region" description="Basic and acidic residues" evidence="1">
    <location>
        <begin position="92"/>
        <end position="102"/>
    </location>
</feature>
<dbReference type="RefSeq" id="WP_154565373.1">
    <property type="nucleotide sequence ID" value="NZ_VOSW01000071.1"/>
</dbReference>
<dbReference type="EMBL" id="VOSW01000071">
    <property type="protein sequence ID" value="KAE8756083.1"/>
    <property type="molecule type" value="Genomic_DNA"/>
</dbReference>
<evidence type="ECO:0000313" key="3">
    <source>
        <dbReference type="Proteomes" id="UP000463700"/>
    </source>
</evidence>
<feature type="region of interest" description="Disordered" evidence="1">
    <location>
        <begin position="74"/>
        <end position="153"/>
    </location>
</feature>
<proteinExistence type="predicted"/>
<organism evidence="2 3">
    <name type="scientific">Paraburkholderia madseniana</name>
    <dbReference type="NCBI Taxonomy" id="2599607"/>
    <lineage>
        <taxon>Bacteria</taxon>
        <taxon>Pseudomonadati</taxon>
        <taxon>Pseudomonadota</taxon>
        <taxon>Betaproteobacteria</taxon>
        <taxon>Burkholderiales</taxon>
        <taxon>Burkholderiaceae</taxon>
        <taxon>Paraburkholderia</taxon>
    </lineage>
</organism>
<gene>
    <name evidence="2" type="ORF">FSO04_30730</name>
</gene>
<evidence type="ECO:0000256" key="1">
    <source>
        <dbReference type="SAM" id="MobiDB-lite"/>
    </source>
</evidence>
<dbReference type="AlphaFoldDB" id="A0A6N6W6N8"/>